<name>A0A1T5CFH1_9BACT</name>
<evidence type="ECO:0000256" key="2">
    <source>
        <dbReference type="ARBA" id="ARBA00023015"/>
    </source>
</evidence>
<dbReference type="InterPro" id="IPR007627">
    <property type="entry name" value="RNA_pol_sigma70_r2"/>
</dbReference>
<accession>A0A1T5CFH1</accession>
<comment type="similarity">
    <text evidence="1">Belongs to the sigma-70 factor family. ECF subfamily.</text>
</comment>
<dbReference type="AlphaFoldDB" id="A0A1T5CFH1"/>
<evidence type="ECO:0000256" key="3">
    <source>
        <dbReference type="ARBA" id="ARBA00023082"/>
    </source>
</evidence>
<evidence type="ECO:0000256" key="1">
    <source>
        <dbReference type="ARBA" id="ARBA00010641"/>
    </source>
</evidence>
<organism evidence="7 8">
    <name type="scientific">Dyadobacter psychrophilus</name>
    <dbReference type="NCBI Taxonomy" id="651661"/>
    <lineage>
        <taxon>Bacteria</taxon>
        <taxon>Pseudomonadati</taxon>
        <taxon>Bacteroidota</taxon>
        <taxon>Cytophagia</taxon>
        <taxon>Cytophagales</taxon>
        <taxon>Spirosomataceae</taxon>
        <taxon>Dyadobacter</taxon>
    </lineage>
</organism>
<dbReference type="RefSeq" id="WP_082213702.1">
    <property type="nucleotide sequence ID" value="NZ_FUZA01000001.1"/>
</dbReference>
<dbReference type="InterPro" id="IPR036388">
    <property type="entry name" value="WH-like_DNA-bd_sf"/>
</dbReference>
<dbReference type="CDD" id="cd06171">
    <property type="entry name" value="Sigma70_r4"/>
    <property type="match status" value="1"/>
</dbReference>
<dbReference type="SUPFAM" id="SSF88946">
    <property type="entry name" value="Sigma2 domain of RNA polymerase sigma factors"/>
    <property type="match status" value="1"/>
</dbReference>
<dbReference type="InterPro" id="IPR013325">
    <property type="entry name" value="RNA_pol_sigma_r2"/>
</dbReference>
<dbReference type="STRING" id="651661.SAMN05660293_01212"/>
<dbReference type="PANTHER" id="PTHR43133:SF46">
    <property type="entry name" value="RNA POLYMERASE SIGMA-70 FACTOR ECF SUBFAMILY"/>
    <property type="match status" value="1"/>
</dbReference>
<dbReference type="EMBL" id="FUZA01000001">
    <property type="protein sequence ID" value="SKB58235.1"/>
    <property type="molecule type" value="Genomic_DNA"/>
</dbReference>
<feature type="domain" description="RNA polymerase sigma-70 region 2" evidence="5">
    <location>
        <begin position="31"/>
        <end position="98"/>
    </location>
</feature>
<dbReference type="OrthoDB" id="9150024at2"/>
<dbReference type="GO" id="GO:0003677">
    <property type="term" value="F:DNA binding"/>
    <property type="evidence" value="ECO:0007669"/>
    <property type="project" value="InterPro"/>
</dbReference>
<evidence type="ECO:0000313" key="7">
    <source>
        <dbReference type="EMBL" id="SKB58235.1"/>
    </source>
</evidence>
<dbReference type="Pfam" id="PF04542">
    <property type="entry name" value="Sigma70_r2"/>
    <property type="match status" value="1"/>
</dbReference>
<dbReference type="Gene3D" id="1.10.10.10">
    <property type="entry name" value="Winged helix-like DNA-binding domain superfamily/Winged helix DNA-binding domain"/>
    <property type="match status" value="1"/>
</dbReference>
<evidence type="ECO:0000256" key="4">
    <source>
        <dbReference type="ARBA" id="ARBA00023163"/>
    </source>
</evidence>
<dbReference type="GO" id="GO:0016987">
    <property type="term" value="F:sigma factor activity"/>
    <property type="evidence" value="ECO:0007669"/>
    <property type="project" value="UniProtKB-KW"/>
</dbReference>
<dbReference type="NCBIfam" id="TIGR02937">
    <property type="entry name" value="sigma70-ECF"/>
    <property type="match status" value="1"/>
</dbReference>
<sequence length="202" mass="24043">MKPHSQPPRSSDDNVLWQRFLSGDVVAFEHLMSSHFRVLFRYGCKFSRDQEFVKDSVQDLFLHLWEKRERLRADVAVKPYMMASLRRLMHRSTSSKSWVGEGDLEKADEAFDLEFSVEQQYINNESTLVRTRQLEKLLMELPKRQKEVVYLKFFQELSREQISEVMAVSPQTVSNLLQIAIKQLKKHWKAEFLTFFLIHLFI</sequence>
<dbReference type="Pfam" id="PF08281">
    <property type="entry name" value="Sigma70_r4_2"/>
    <property type="match status" value="1"/>
</dbReference>
<keyword evidence="3" id="KW-0731">Sigma factor</keyword>
<dbReference type="Gene3D" id="1.10.1740.10">
    <property type="match status" value="1"/>
</dbReference>
<dbReference type="InterPro" id="IPR039425">
    <property type="entry name" value="RNA_pol_sigma-70-like"/>
</dbReference>
<dbReference type="PANTHER" id="PTHR43133">
    <property type="entry name" value="RNA POLYMERASE ECF-TYPE SIGMA FACTO"/>
    <property type="match status" value="1"/>
</dbReference>
<keyword evidence="4" id="KW-0804">Transcription</keyword>
<dbReference type="InterPro" id="IPR014284">
    <property type="entry name" value="RNA_pol_sigma-70_dom"/>
</dbReference>
<evidence type="ECO:0000259" key="5">
    <source>
        <dbReference type="Pfam" id="PF04542"/>
    </source>
</evidence>
<keyword evidence="8" id="KW-1185">Reference proteome</keyword>
<keyword evidence="2" id="KW-0805">Transcription regulation</keyword>
<dbReference type="GO" id="GO:0006352">
    <property type="term" value="P:DNA-templated transcription initiation"/>
    <property type="evidence" value="ECO:0007669"/>
    <property type="project" value="InterPro"/>
</dbReference>
<evidence type="ECO:0000313" key="8">
    <source>
        <dbReference type="Proteomes" id="UP000190897"/>
    </source>
</evidence>
<feature type="domain" description="RNA polymerase sigma factor 70 region 4 type 2" evidence="6">
    <location>
        <begin position="132"/>
        <end position="184"/>
    </location>
</feature>
<reference evidence="8" key="1">
    <citation type="submission" date="2017-02" db="EMBL/GenBank/DDBJ databases">
        <authorList>
            <person name="Varghese N."/>
            <person name="Submissions S."/>
        </authorList>
    </citation>
    <scope>NUCLEOTIDE SEQUENCE [LARGE SCALE GENOMIC DNA]</scope>
    <source>
        <strain evidence="8">DSM 22270</strain>
    </source>
</reference>
<evidence type="ECO:0000259" key="6">
    <source>
        <dbReference type="Pfam" id="PF08281"/>
    </source>
</evidence>
<dbReference type="InterPro" id="IPR013324">
    <property type="entry name" value="RNA_pol_sigma_r3/r4-like"/>
</dbReference>
<protein>
    <submittedName>
        <fullName evidence="7">RNA polymerase sigma factor, sigma-70 family</fullName>
    </submittedName>
</protein>
<dbReference type="SUPFAM" id="SSF88659">
    <property type="entry name" value="Sigma3 and sigma4 domains of RNA polymerase sigma factors"/>
    <property type="match status" value="1"/>
</dbReference>
<proteinExistence type="inferred from homology"/>
<dbReference type="InterPro" id="IPR013249">
    <property type="entry name" value="RNA_pol_sigma70_r4_t2"/>
</dbReference>
<dbReference type="Proteomes" id="UP000190897">
    <property type="component" value="Unassembled WGS sequence"/>
</dbReference>
<gene>
    <name evidence="7" type="ORF">SAMN05660293_01212</name>
</gene>